<evidence type="ECO:0000313" key="4">
    <source>
        <dbReference type="Proteomes" id="UP000185146"/>
    </source>
</evidence>
<dbReference type="AlphaFoldDB" id="A0A1L5PSI5"/>
<dbReference type="InterPro" id="IPR015025">
    <property type="entry name" value="PoNi_C"/>
</dbReference>
<evidence type="ECO:0000259" key="2">
    <source>
        <dbReference type="Pfam" id="PF08929"/>
    </source>
</evidence>
<sequence length="318" mass="37293">MTGFDRVKREPFLQEAAYLDSVSFWKENYVERQAESFLEIERPEYVNVKMLNWRWCFQSMELLIALYSGGEPIEALEFYADHMFSQFQRHKQAYPSFSLKLWEPDAYQYTLWLLSFAVLFNKPGRIRQIAGFLSEDPDDGEDILLRQLFSRVGVTIPGSTLIHERPYHELLNAVTTEKDEQQQAVRSYLKQWYRGMRNCYWHDRHKARSDAGFFGYWAFEAGLVTVLWGVDDTPYRDLPFYPKDLVDDARKRQVIKSFPEQLQSAPYSDALARSGEICPRTGVWVCDEWAVGPQTFMQGVEMPSENGRSLVWRLVKGL</sequence>
<dbReference type="Pfam" id="PF08928">
    <property type="entry name" value="PoNi_N"/>
    <property type="match status" value="1"/>
</dbReference>
<dbReference type="InterPro" id="IPR028983">
    <property type="entry name" value="PA2201-like_C"/>
</dbReference>
<feature type="domain" description="PoNi C-terminal" evidence="2">
    <location>
        <begin position="141"/>
        <end position="245"/>
    </location>
</feature>
<dbReference type="InterPro" id="IPR015024">
    <property type="entry name" value="PoNi_N"/>
</dbReference>
<accession>A0A1L5PSI5</accession>
<gene>
    <name evidence="3" type="ORF">BL240_17380</name>
</gene>
<evidence type="ECO:0000313" key="3">
    <source>
        <dbReference type="EMBL" id="APO83130.1"/>
    </source>
</evidence>
<reference evidence="3 4" key="1">
    <citation type="submission" date="2016-12" db="EMBL/GenBank/DDBJ databases">
        <title>Draft Genome Sequence of Mercury Resistant Pseudomonas DRA525.</title>
        <authorList>
            <person name="Drace K.M."/>
        </authorList>
    </citation>
    <scope>NUCLEOTIDE SEQUENCE [LARGE SCALE GENOMIC DNA]</scope>
    <source>
        <strain evidence="3 4">DRA525</strain>
    </source>
</reference>
<protein>
    <recommendedName>
        <fullName evidence="5">DUF1911 domain-containing protein</fullName>
    </recommendedName>
</protein>
<evidence type="ECO:0008006" key="5">
    <source>
        <dbReference type="Google" id="ProtNLM"/>
    </source>
</evidence>
<dbReference type="EMBL" id="CP018743">
    <property type="protein sequence ID" value="APO83130.1"/>
    <property type="molecule type" value="Genomic_DNA"/>
</dbReference>
<feature type="domain" description="PoNi N-terminal" evidence="1">
    <location>
        <begin position="9"/>
        <end position="128"/>
    </location>
</feature>
<evidence type="ECO:0000259" key="1">
    <source>
        <dbReference type="Pfam" id="PF08928"/>
    </source>
</evidence>
<dbReference type="SUPFAM" id="SSF140731">
    <property type="entry name" value="PA2201 C-terminal domain-like"/>
    <property type="match status" value="1"/>
</dbReference>
<organism evidence="3 4">
    <name type="scientific">Pseudomonas putida</name>
    <name type="common">Arthrobacter siderocapsulatus</name>
    <dbReference type="NCBI Taxonomy" id="303"/>
    <lineage>
        <taxon>Bacteria</taxon>
        <taxon>Pseudomonadati</taxon>
        <taxon>Pseudomonadota</taxon>
        <taxon>Gammaproteobacteria</taxon>
        <taxon>Pseudomonadales</taxon>
        <taxon>Pseudomonadaceae</taxon>
        <taxon>Pseudomonas</taxon>
    </lineage>
</organism>
<proteinExistence type="predicted"/>
<dbReference type="RefSeq" id="WP_075045664.1">
    <property type="nucleotide sequence ID" value="NZ_CP018743.1"/>
</dbReference>
<dbReference type="Proteomes" id="UP000185146">
    <property type="component" value="Chromosome"/>
</dbReference>
<name>A0A1L5PSI5_PSEPU</name>
<dbReference type="Pfam" id="PF08929">
    <property type="entry name" value="PoNi_C"/>
    <property type="match status" value="1"/>
</dbReference>
<dbReference type="Gene3D" id="1.10.3920.10">
    <property type="entry name" value="PA2201 C-terminal domain-like"/>
    <property type="match status" value="1"/>
</dbReference>